<organism evidence="2 3">
    <name type="scientific">Prototheca wickerhamii</name>
    <dbReference type="NCBI Taxonomy" id="3111"/>
    <lineage>
        <taxon>Eukaryota</taxon>
        <taxon>Viridiplantae</taxon>
        <taxon>Chlorophyta</taxon>
        <taxon>core chlorophytes</taxon>
        <taxon>Trebouxiophyceae</taxon>
        <taxon>Chlorellales</taxon>
        <taxon>Chlorellaceae</taxon>
        <taxon>Prototheca</taxon>
    </lineage>
</organism>
<comment type="caution">
    <text evidence="2">The sequence shown here is derived from an EMBL/GenBank/DDBJ whole genome shotgun (WGS) entry which is preliminary data.</text>
</comment>
<dbReference type="AlphaFoldDB" id="A0AAD9ILI2"/>
<name>A0AAD9ILI2_PROWI</name>
<feature type="compositionally biased region" description="Basic and acidic residues" evidence="1">
    <location>
        <begin position="39"/>
        <end position="53"/>
    </location>
</feature>
<evidence type="ECO:0000313" key="3">
    <source>
        <dbReference type="Proteomes" id="UP001255856"/>
    </source>
</evidence>
<reference evidence="2" key="1">
    <citation type="submission" date="2021-01" db="EMBL/GenBank/DDBJ databases">
        <authorList>
            <person name="Eckstrom K.M.E."/>
        </authorList>
    </citation>
    <scope>NUCLEOTIDE SEQUENCE</scope>
    <source>
        <strain evidence="2">UVCC 0001</strain>
    </source>
</reference>
<dbReference type="EMBL" id="JASFZW010000004">
    <property type="protein sequence ID" value="KAK2078412.1"/>
    <property type="molecule type" value="Genomic_DNA"/>
</dbReference>
<keyword evidence="3" id="KW-1185">Reference proteome</keyword>
<sequence length="105" mass="11060">MPFVVCTKADLVRDFVPAPSAAASDPNGEQSAKTQETGPKSEDGSVGRVKFSEQVESGDEERRAGLAPDLGTAAFDYIEVAQYCKAVGASLHVTSAKTVMRAPRT</sequence>
<feature type="compositionally biased region" description="Polar residues" evidence="1">
    <location>
        <begin position="27"/>
        <end position="38"/>
    </location>
</feature>
<feature type="region of interest" description="Disordered" evidence="1">
    <location>
        <begin position="17"/>
        <end position="64"/>
    </location>
</feature>
<evidence type="ECO:0000313" key="2">
    <source>
        <dbReference type="EMBL" id="KAK2078412.1"/>
    </source>
</evidence>
<accession>A0AAD9ILI2</accession>
<evidence type="ECO:0000256" key="1">
    <source>
        <dbReference type="SAM" id="MobiDB-lite"/>
    </source>
</evidence>
<gene>
    <name evidence="2" type="ORF">QBZ16_003252</name>
</gene>
<protein>
    <submittedName>
        <fullName evidence="2">Uncharacterized protein</fullName>
    </submittedName>
</protein>
<dbReference type="Proteomes" id="UP001255856">
    <property type="component" value="Unassembled WGS sequence"/>
</dbReference>
<proteinExistence type="predicted"/>